<feature type="chain" id="PRO_5042190991" evidence="3">
    <location>
        <begin position="28"/>
        <end position="3080"/>
    </location>
</feature>
<feature type="region of interest" description="Disordered" evidence="1">
    <location>
        <begin position="2561"/>
        <end position="2584"/>
    </location>
</feature>
<feature type="region of interest" description="Disordered" evidence="1">
    <location>
        <begin position="2659"/>
        <end position="2695"/>
    </location>
</feature>
<keyword evidence="5" id="KW-1185">Reference proteome</keyword>
<dbReference type="Proteomes" id="UP001054857">
    <property type="component" value="Unassembled WGS sequence"/>
</dbReference>
<evidence type="ECO:0000256" key="3">
    <source>
        <dbReference type="SAM" id="SignalP"/>
    </source>
</evidence>
<comment type="caution">
    <text evidence="4">The sequence shown here is derived from an EMBL/GenBank/DDBJ whole genome shotgun (WGS) entry which is preliminary data.</text>
</comment>
<feature type="transmembrane region" description="Helical" evidence="2">
    <location>
        <begin position="2456"/>
        <end position="2475"/>
    </location>
</feature>
<dbReference type="SUPFAM" id="SSF51126">
    <property type="entry name" value="Pectin lyase-like"/>
    <property type="match status" value="5"/>
</dbReference>
<keyword evidence="2" id="KW-0472">Membrane</keyword>
<dbReference type="SMART" id="SM00710">
    <property type="entry name" value="PbH1"/>
    <property type="match status" value="15"/>
</dbReference>
<feature type="compositionally biased region" description="Low complexity" evidence="1">
    <location>
        <begin position="2319"/>
        <end position="2338"/>
    </location>
</feature>
<feature type="region of interest" description="Disordered" evidence="1">
    <location>
        <begin position="3022"/>
        <end position="3080"/>
    </location>
</feature>
<feature type="region of interest" description="Disordered" evidence="1">
    <location>
        <begin position="2284"/>
        <end position="2445"/>
    </location>
</feature>
<feature type="compositionally biased region" description="Gly residues" evidence="1">
    <location>
        <begin position="2425"/>
        <end position="2436"/>
    </location>
</feature>
<feature type="compositionally biased region" description="Basic and acidic residues" evidence="1">
    <location>
        <begin position="2355"/>
        <end position="2376"/>
    </location>
</feature>
<dbReference type="InterPro" id="IPR006626">
    <property type="entry name" value="PbH1"/>
</dbReference>
<reference evidence="4 5" key="1">
    <citation type="journal article" date="2021" name="Sci. Rep.">
        <title>Genome sequencing of the multicellular alga Astrephomene provides insights into convergent evolution of germ-soma differentiation.</title>
        <authorList>
            <person name="Yamashita S."/>
            <person name="Yamamoto K."/>
            <person name="Matsuzaki R."/>
            <person name="Suzuki S."/>
            <person name="Yamaguchi H."/>
            <person name="Hirooka S."/>
            <person name="Minakuchi Y."/>
            <person name="Miyagishima S."/>
            <person name="Kawachi M."/>
            <person name="Toyoda A."/>
            <person name="Nozaki H."/>
        </authorList>
    </citation>
    <scope>NUCLEOTIDE SEQUENCE [LARGE SCALE GENOMIC DNA]</scope>
    <source>
        <strain evidence="4 5">NIES-4017</strain>
    </source>
</reference>
<evidence type="ECO:0000313" key="5">
    <source>
        <dbReference type="Proteomes" id="UP001054857"/>
    </source>
</evidence>
<accession>A0AAD3E3X4</accession>
<proteinExistence type="predicted"/>
<dbReference type="PANTHER" id="PTHR11319">
    <property type="entry name" value="G PROTEIN-COUPLED RECEPTOR-RELATED"/>
    <property type="match status" value="1"/>
</dbReference>
<protein>
    <submittedName>
        <fullName evidence="4">Uncharacterized protein</fullName>
    </submittedName>
</protein>
<organism evidence="4 5">
    <name type="scientific">Astrephomene gubernaculifera</name>
    <dbReference type="NCBI Taxonomy" id="47775"/>
    <lineage>
        <taxon>Eukaryota</taxon>
        <taxon>Viridiplantae</taxon>
        <taxon>Chlorophyta</taxon>
        <taxon>core chlorophytes</taxon>
        <taxon>Chlorophyceae</taxon>
        <taxon>CS clade</taxon>
        <taxon>Chlamydomonadales</taxon>
        <taxon>Astrephomenaceae</taxon>
        <taxon>Astrephomene</taxon>
    </lineage>
</organism>
<feature type="transmembrane region" description="Helical" evidence="2">
    <location>
        <begin position="2908"/>
        <end position="2928"/>
    </location>
</feature>
<keyword evidence="2" id="KW-1133">Transmembrane helix</keyword>
<keyword evidence="2" id="KW-0812">Transmembrane</keyword>
<feature type="compositionally biased region" description="Basic and acidic residues" evidence="1">
    <location>
        <begin position="2295"/>
        <end position="2315"/>
    </location>
</feature>
<feature type="transmembrane region" description="Helical" evidence="2">
    <location>
        <begin position="2940"/>
        <end position="2965"/>
    </location>
</feature>
<feature type="compositionally biased region" description="Low complexity" evidence="1">
    <location>
        <begin position="2404"/>
        <end position="2414"/>
    </location>
</feature>
<evidence type="ECO:0000256" key="2">
    <source>
        <dbReference type="SAM" id="Phobius"/>
    </source>
</evidence>
<sequence length="3080" mass="317651">MDVRRWRKGFFLALISLLLSNSPSANSSTCSIQLVGNSTTGALLGSAQGVADCQCWEEYGYGRGAIIEYPYLNSELSDLCDMAGFPGGLFGYSDNSNDAVAVRPWWRSAQPNATTLKFSGSLITLDGEGSQVPTAANLDLTANGPFMPLLYFSRVTNLTLRNLVFRNLTASGPLILLEGCSNVTLQNVTFEDVRFVAGSSTAGLIRAVRLSYSDASSAAAATTAAGAGPDAPLSDVVMRGITARRISVASSGRSTTTTTTSNSAHVTLSGCSNGCALEHMAFEDMELDASWAAALAVSDLSSASLSNVRLSKITSAGSSCGISISNTSNVRAANTTAKGFSSGSNNLQASALCARQSVDLVLNGYSCSGCSSRQGPCLNTALSSISLSGGNFTGNTATVGGSGGALCLLGNVAGSSAALQLSNCTFAVNTAGSGGAIAVVPSNGASLSLDISSSTFVKNTAYMYGTEPAFGGDIYSVDDSSLVVSSSSFVGSTAADGGSNGGSIYARRSRAAVSGSNFTGCTSLNRGGAIYHEPVAKYCPSPDSCSLSLDACRFENNSADEGGAVVFLLLENTISGFNVSSSTFLSNSAGNVGGAISMPGNCEPYVNDACKVQADPKRQALSRLRSCRFEGNSALTGGAVYYAYNNAQGLSITSTEFVGNSAKEHGGLHIRAVPAVEISDTLFANNTATLIGAASLYSLHSHALINNATFRNNSCNQGESGTGSALYVAEYDGVTSNGTQDGEVFTLTLSNSTFEDNFSSSESGGASITRCNALLEDVSFRNNAAARKGGALYLEPDVGGVLVAAMDSVKRRVTDATLRRVRFRDNRATTNAGALLVSGWRLQMEDVSFVNNSANTFAAGGSDNAGGAMMATNCPATLELRNVSFSQNRAYQGGALIAEVCNMTLRNANFSSNTARGDAGAVLVTGFTSKDFTADSSPYALNLVDTAFEKNIASGVGGALKAYWAVVSAAGTVFNNNKASIQGGAVYLQIVPPMPHTDNGAAVDTGVRAVFDRCEFLSNAVNNSGGALFHAASAVHLSDCKLYDNSAGNGFISDSWSNAGGAIFGMSCTAPMRLAGGELSGNRADGRGGAVALLSCAASLEGSDMYGNIAKLSGGGVSAGHQVTSAQPEGPELSITNCTLRSNTAADEHGGSVHTTSVPLSLRGSRLAASTAKQMGGAVFSSAAASVTMSNCTLEGNRAGLSGGGLRAEGCGLVMVDGLIVKDNGADNSGGGLGLLNANCTRLHGLRLLNNSADYGAGMHVTMPALTQHIPTAAGLPCVTAFSKQLGKGWNGQLTRGSQDILAVQGTSFGLVASDVSAHGNSAHGAEGGALLLEATRGSVLIDTLNASGNFAGTDGAALALYSTRADDNMFYLSSSQLYDNEAVGIGGAIAMDGSWAHQQMFISNTTFQRNRAASGGAVSLTRNASLALQDCTLEDNTAAGSSAGDSGDGSGGSLYGESCNWMMLKDTTIRTSSAVRGHGGGLYCSGCGGVVLHNASLVLNDAAGSGGAAYVDASTATGPSLVAVLGGNMSFNAAGSNGSSTAVASDGNLLSGSGGALYLGGRLAAVLNGSRLVGNTAARAAGALALDLRCEQDTSGGSGLVPSSPRLFPLLGRSSIATSSSSSPATSLAVSMSSLRPGLAEIAAESALTLQALAGAVGRSAASDCWPAVANRPGLWNNTAGESGGGIFSSSPYTLTLLCDDGDSSTACFLDTELADMLNAILQSSTGNSTGAASSMTPPSFSPVTAAQLFVPSPPSSSSAFGSSNSSSSGSSGSVLYLGMLPSLERVQGQCLTQQESYAAVSPNTAVAGYGNQVATTPKQMILSALSEYEQGALTSYTSNIVGTGSSSNSSNTPDKASGVNRRLLTVQTVIPSSGTGPTVDSSSGNAVAMPSGTLDIAELTSGSNSSSMAGWLRRAVLQVDGHLAEECRPGQRCAVVLPTNVAVALDISVYDALTQLVNDSSTVQPVVRLSVNSTSSGHPIDLLGNPTAQAGQGIASISGIRVRALKGNYTMQLDLSSTVGLQVDPLVLDVTVPPCSLGEAVMDKGYFCSRCATNFFSLDVDNLTNTGTTAVREGSCYACPDNANCTGGAVLAPLPGYWHSAANSTTMQACLNPAACRDGDDAANDALVRCQERWYAYFGNPWRFQALQKDPSGGAGVVGSYLDILRRITANATSVQPYTPLISNSSSDFDGFLLDCALWGLPDNDSASYMQMQCAPGYSGLLCGTCTKYDGVPYALDSDLNCGLCYSTGGTVAIGIVMFLFNTLSIGFAFVTTAMEDFQQDKQQDASSSYKPGTKEDIAGGHTDNGGHARTPEETAGDANKAGEAGKAAGEAGKVAVKADEAQETQGPGEPEEAGKAEEAGEAKEAGEAERAAEAGEVGEAAEDCKAGEVEEAVEAGEAEGAGEPMKAGEAAEAGEAEEAGGAAEGAGEAQGDGKGTESHQKAKRGFDVPAADVLKLLIVHFQLYLIVTRIGLNWPASVMGLQKVLGTITGIVKQVYSPSCLRPNADSAEQARVQLLSGLLLPFFSVLLVLVLWFLLRRYFNSSKRATAAAGAEPLGLANTNTGSTGSPAGQQGEKPPVGTVEGNECINDADEDAAISSPRTRRSKGGALLVNKQQSFPADRFVGGRRTTLRSLTSVPTSTAHIVVHFQQAQQPEMVDNPLANHPPSGSSAGADGKNEQSGLEEVKGSLRRGQEDEPDCIELCECLSPRRIKSELFDNPKLPLEKQMFLALMVGCFMLMPDWATEALSIFACYRLDDGQVDDNVSSNYAQFQLATWKYGYWIRDMNQQCYTGRHLTLWVPIGVVAVVVMCLAMPLTTAMLLYMHRGRWDEPQVAQLYGFLFNSYRKEFYFWEAVSQLQTLSLVVAEVFGRVLPVLQQALLLEVMLLVFLIVNTYLSPLEEEALNSLQLVSTGVICLTVLLGMFTSSSGIEISKATQTGLAFLVLFINCVVIAAFVALFVYNFIPIAKKLARRCKEWLEKHGWVSKCLLPADSNGGLDARGQRRLFPLCCVNRTGSTVTADQGSDELGSAKNRNGSADGENRNGSGPQGDKGRDGGCFGSGQRSKRYVAGVGQNGPDAV</sequence>
<gene>
    <name evidence="4" type="ORF">Agub_g15667</name>
</gene>
<evidence type="ECO:0000256" key="1">
    <source>
        <dbReference type="SAM" id="MobiDB-lite"/>
    </source>
</evidence>
<feature type="transmembrane region" description="Helical" evidence="2">
    <location>
        <begin position="2876"/>
        <end position="2896"/>
    </location>
</feature>
<feature type="compositionally biased region" description="Polar residues" evidence="1">
    <location>
        <begin position="2561"/>
        <end position="2573"/>
    </location>
</feature>
<feature type="compositionally biased region" description="Basic and acidic residues" evidence="1">
    <location>
        <begin position="2685"/>
        <end position="2695"/>
    </location>
</feature>
<name>A0AAD3E3X4_9CHLO</name>
<feature type="transmembrane region" description="Helical" evidence="2">
    <location>
        <begin position="2254"/>
        <end position="2276"/>
    </location>
</feature>
<dbReference type="InterPro" id="IPR011050">
    <property type="entry name" value="Pectin_lyase_fold/virulence"/>
</dbReference>
<evidence type="ECO:0000313" key="4">
    <source>
        <dbReference type="EMBL" id="GFR52978.1"/>
    </source>
</evidence>
<keyword evidence="3" id="KW-0732">Signal</keyword>
<dbReference type="EMBL" id="BMAR01000081">
    <property type="protein sequence ID" value="GFR52978.1"/>
    <property type="molecule type" value="Genomic_DNA"/>
</dbReference>
<feature type="transmembrane region" description="Helical" evidence="2">
    <location>
        <begin position="2799"/>
        <end position="2824"/>
    </location>
</feature>
<feature type="signal peptide" evidence="3">
    <location>
        <begin position="1"/>
        <end position="27"/>
    </location>
</feature>
<feature type="transmembrane region" description="Helical" evidence="2">
    <location>
        <begin position="2518"/>
        <end position="2539"/>
    </location>
</feature>
<dbReference type="PANTHER" id="PTHR11319:SF35">
    <property type="entry name" value="OUTER MEMBRANE PROTEIN PMPC-RELATED"/>
    <property type="match status" value="1"/>
</dbReference>